<dbReference type="EMBL" id="JAQQBS010001422">
    <property type="protein sequence ID" value="KAK0165502.1"/>
    <property type="molecule type" value="Genomic_DNA"/>
</dbReference>
<accession>A0AA39F9M0</accession>
<sequence length="134" mass="15455">MPAISVVPVDLAVKALIKYITYINTDQLPNYSSRVWRDISDELKGLWDVPAINENGVNYGVMNGRCKDRSCLNSVRGIIKDLPAVVITMKCRDTRFHKHADVKRPLNGEKRKEVQKKLLRFGVLDWKKRKLETF</sequence>
<proteinExistence type="predicted"/>
<gene>
    <name evidence="1" type="ORF">PV328_004009</name>
</gene>
<evidence type="ECO:0000313" key="2">
    <source>
        <dbReference type="Proteomes" id="UP001168990"/>
    </source>
</evidence>
<dbReference type="Proteomes" id="UP001168990">
    <property type="component" value="Unassembled WGS sequence"/>
</dbReference>
<dbReference type="AlphaFoldDB" id="A0AA39F9M0"/>
<reference evidence="1" key="1">
    <citation type="journal article" date="2023" name="bioRxiv">
        <title>Scaffold-level genome assemblies of two parasitoid biocontrol wasps reveal the parthenogenesis mechanism and an associated novel virus.</title>
        <authorList>
            <person name="Inwood S."/>
            <person name="Skelly J."/>
            <person name="Guhlin J."/>
            <person name="Harrop T."/>
            <person name="Goldson S."/>
            <person name="Dearden P."/>
        </authorList>
    </citation>
    <scope>NUCLEOTIDE SEQUENCE</scope>
    <source>
        <strain evidence="1">Irish</strain>
        <tissue evidence="1">Whole body</tissue>
    </source>
</reference>
<organism evidence="1 2">
    <name type="scientific">Microctonus aethiopoides</name>
    <dbReference type="NCBI Taxonomy" id="144406"/>
    <lineage>
        <taxon>Eukaryota</taxon>
        <taxon>Metazoa</taxon>
        <taxon>Ecdysozoa</taxon>
        <taxon>Arthropoda</taxon>
        <taxon>Hexapoda</taxon>
        <taxon>Insecta</taxon>
        <taxon>Pterygota</taxon>
        <taxon>Neoptera</taxon>
        <taxon>Endopterygota</taxon>
        <taxon>Hymenoptera</taxon>
        <taxon>Apocrita</taxon>
        <taxon>Ichneumonoidea</taxon>
        <taxon>Braconidae</taxon>
        <taxon>Euphorinae</taxon>
        <taxon>Microctonus</taxon>
    </lineage>
</organism>
<protein>
    <submittedName>
        <fullName evidence="1">Uncharacterized protein</fullName>
    </submittedName>
</protein>
<name>A0AA39F9M0_9HYME</name>
<reference evidence="1" key="2">
    <citation type="submission" date="2023-03" db="EMBL/GenBank/DDBJ databases">
        <authorList>
            <person name="Inwood S.N."/>
            <person name="Skelly J.G."/>
            <person name="Guhlin J."/>
            <person name="Harrop T.W.R."/>
            <person name="Goldson S.G."/>
            <person name="Dearden P.K."/>
        </authorList>
    </citation>
    <scope>NUCLEOTIDE SEQUENCE</scope>
    <source>
        <strain evidence="1">Irish</strain>
        <tissue evidence="1">Whole body</tissue>
    </source>
</reference>
<keyword evidence="2" id="KW-1185">Reference proteome</keyword>
<comment type="caution">
    <text evidence="1">The sequence shown here is derived from an EMBL/GenBank/DDBJ whole genome shotgun (WGS) entry which is preliminary data.</text>
</comment>
<evidence type="ECO:0000313" key="1">
    <source>
        <dbReference type="EMBL" id="KAK0165502.1"/>
    </source>
</evidence>